<dbReference type="InterPro" id="IPR041507">
    <property type="entry name" value="UCH_C"/>
</dbReference>
<dbReference type="InParanoid" id="A0A1D6QAM9"/>
<dbReference type="Pfam" id="PF18031">
    <property type="entry name" value="UCH_C"/>
    <property type="match status" value="1"/>
</dbReference>
<dbReference type="SMR" id="A0A1D6QAM9"/>
<gene>
    <name evidence="2" type="ORF">ZEAMMB73_Zm00001d051882</name>
</gene>
<dbReference type="STRING" id="4577.A0A1D6QAM9"/>
<dbReference type="Gene3D" id="1.20.58.860">
    <property type="match status" value="1"/>
</dbReference>
<proteinExistence type="predicted"/>
<dbReference type="AlphaFoldDB" id="A0A1D6QAM9"/>
<name>A0A1D6QAM9_MAIZE</name>
<accession>A0A1D6QAM9</accession>
<organism evidence="2">
    <name type="scientific">Zea mays</name>
    <name type="common">Maize</name>
    <dbReference type="NCBI Taxonomy" id="4577"/>
    <lineage>
        <taxon>Eukaryota</taxon>
        <taxon>Viridiplantae</taxon>
        <taxon>Streptophyta</taxon>
        <taxon>Embryophyta</taxon>
        <taxon>Tracheophyta</taxon>
        <taxon>Spermatophyta</taxon>
        <taxon>Magnoliopsida</taxon>
        <taxon>Liliopsida</taxon>
        <taxon>Poales</taxon>
        <taxon>Poaceae</taxon>
        <taxon>PACMAD clade</taxon>
        <taxon>Panicoideae</taxon>
        <taxon>Andropogonodae</taxon>
        <taxon>Andropogoneae</taxon>
        <taxon>Tripsacinae</taxon>
        <taxon>Zea</taxon>
    </lineage>
</organism>
<sequence>MNKTSATESLSKSLKEVISAVETVTQKIIMKEEKFKNWKAKNIRRKHNYIPFLFNEDACKEATAKTSGRESQTAEVVKP</sequence>
<evidence type="ECO:0000313" key="2">
    <source>
        <dbReference type="EMBL" id="AQK55374.1"/>
    </source>
</evidence>
<dbReference type="GO" id="GO:0016787">
    <property type="term" value="F:hydrolase activity"/>
    <property type="evidence" value="ECO:0007669"/>
    <property type="project" value="UniProtKB-KW"/>
</dbReference>
<dbReference type="EMBL" id="CM000780">
    <property type="protein sequence ID" value="AQK55374.1"/>
    <property type="molecule type" value="Genomic_DNA"/>
</dbReference>
<reference evidence="2" key="1">
    <citation type="submission" date="2015-12" db="EMBL/GenBank/DDBJ databases">
        <title>Update maize B73 reference genome by single molecule sequencing technologies.</title>
        <authorList>
            <consortium name="Maize Genome Sequencing Project"/>
            <person name="Ware D."/>
        </authorList>
    </citation>
    <scope>NUCLEOTIDE SEQUENCE</scope>
    <source>
        <tissue evidence="2">Seedling</tissue>
    </source>
</reference>
<feature type="domain" description="UCH37-like C-terminal" evidence="1">
    <location>
        <begin position="22"/>
        <end position="55"/>
    </location>
</feature>
<evidence type="ECO:0000259" key="1">
    <source>
        <dbReference type="Pfam" id="PF18031"/>
    </source>
</evidence>
<keyword evidence="2" id="KW-0378">Hydrolase</keyword>
<protein>
    <submittedName>
        <fullName evidence="2">Ubiquitin carboxyl-terminal hydrolase</fullName>
    </submittedName>
</protein>